<dbReference type="InterPro" id="IPR024490">
    <property type="entry name" value="DUF2759"/>
</dbReference>
<evidence type="ECO:0000256" key="1">
    <source>
        <dbReference type="SAM" id="Phobius"/>
    </source>
</evidence>
<keyword evidence="1" id="KW-0472">Membrane</keyword>
<organism evidence="2 3">
    <name type="scientific">Shouchella miscanthi</name>
    <dbReference type="NCBI Taxonomy" id="2598861"/>
    <lineage>
        <taxon>Bacteria</taxon>
        <taxon>Bacillati</taxon>
        <taxon>Bacillota</taxon>
        <taxon>Bacilli</taxon>
        <taxon>Bacillales</taxon>
        <taxon>Bacillaceae</taxon>
        <taxon>Shouchella</taxon>
    </lineage>
</organism>
<reference evidence="2 3" key="1">
    <citation type="submission" date="2023-03" db="EMBL/GenBank/DDBJ databases">
        <title>Bacillus Genome Sequencing.</title>
        <authorList>
            <person name="Dunlap C."/>
        </authorList>
    </citation>
    <scope>NUCLEOTIDE SEQUENCE [LARGE SCALE GENOMIC DNA]</scope>
    <source>
        <strain evidence="2 3">B-4107</strain>
    </source>
</reference>
<keyword evidence="1" id="KW-0812">Transmembrane</keyword>
<dbReference type="Pfam" id="PF10958">
    <property type="entry name" value="DUF2759"/>
    <property type="match status" value="1"/>
</dbReference>
<dbReference type="RefSeq" id="WP_035398858.1">
    <property type="nucleotide sequence ID" value="NZ_CP042163.1"/>
</dbReference>
<gene>
    <name evidence="2" type="ORF">P5F74_05250</name>
</gene>
<sequence>MVFAGLALLVAIFSVAGAIVSLKRKNFFAVGFSGVSVLVFGFFSIATIYSYIVRGGGVPLE</sequence>
<accession>A0ABU6NH57</accession>
<keyword evidence="1" id="KW-1133">Transmembrane helix</keyword>
<dbReference type="EMBL" id="JAROAS010000006">
    <property type="protein sequence ID" value="MED4127542.1"/>
    <property type="molecule type" value="Genomic_DNA"/>
</dbReference>
<dbReference type="Proteomes" id="UP001341820">
    <property type="component" value="Unassembled WGS sequence"/>
</dbReference>
<evidence type="ECO:0000313" key="3">
    <source>
        <dbReference type="Proteomes" id="UP001341820"/>
    </source>
</evidence>
<comment type="caution">
    <text evidence="2">The sequence shown here is derived from an EMBL/GenBank/DDBJ whole genome shotgun (WGS) entry which is preliminary data.</text>
</comment>
<feature type="transmembrane region" description="Helical" evidence="1">
    <location>
        <begin position="27"/>
        <end position="52"/>
    </location>
</feature>
<name>A0ABU6NH57_9BACI</name>
<evidence type="ECO:0000313" key="2">
    <source>
        <dbReference type="EMBL" id="MED4127542.1"/>
    </source>
</evidence>
<proteinExistence type="predicted"/>
<keyword evidence="3" id="KW-1185">Reference proteome</keyword>
<protein>
    <submittedName>
        <fullName evidence="2">DUF2759 domain-containing protein</fullName>
    </submittedName>
</protein>